<accession>D3E4A4</accession>
<dbReference type="RefSeq" id="WP_012956314.1">
    <property type="nucleotide sequence ID" value="NC_013790.1"/>
</dbReference>
<protein>
    <submittedName>
        <fullName evidence="1">Uncharacterized protein</fullName>
    </submittedName>
</protein>
<dbReference type="STRING" id="634498.mru_1515"/>
<dbReference type="Proteomes" id="UP000008680">
    <property type="component" value="Chromosome"/>
</dbReference>
<keyword evidence="2" id="KW-1185">Reference proteome</keyword>
<name>D3E4A4_METRM</name>
<dbReference type="GeneID" id="8771168"/>
<proteinExistence type="predicted"/>
<dbReference type="AlphaFoldDB" id="D3E4A4"/>
<dbReference type="KEGG" id="mru:mru_1515"/>
<organism evidence="1 2">
    <name type="scientific">Methanobrevibacter ruminantium (strain ATCC 35063 / DSM 1093 / JCM 13430 / OCM 146 / M1)</name>
    <name type="common">Methanobacterium ruminantium</name>
    <dbReference type="NCBI Taxonomy" id="634498"/>
    <lineage>
        <taxon>Archaea</taxon>
        <taxon>Methanobacteriati</taxon>
        <taxon>Methanobacteriota</taxon>
        <taxon>Methanomada group</taxon>
        <taxon>Methanobacteria</taxon>
        <taxon>Methanobacteriales</taxon>
        <taxon>Methanobacteriaceae</taxon>
        <taxon>Methanobrevibacter</taxon>
    </lineage>
</organism>
<evidence type="ECO:0000313" key="1">
    <source>
        <dbReference type="EMBL" id="ADC47365.1"/>
    </source>
</evidence>
<evidence type="ECO:0000313" key="2">
    <source>
        <dbReference type="Proteomes" id="UP000008680"/>
    </source>
</evidence>
<gene>
    <name evidence="1" type="ordered locus">mru_1515</name>
</gene>
<dbReference type="HOGENOM" id="CLU_1674021_0_0_2"/>
<dbReference type="PATRIC" id="fig|634498.28.peg.1519"/>
<reference evidence="1 2" key="1">
    <citation type="journal article" date="2010" name="PLoS ONE">
        <title>The genome sequence of the rumen methanogen Methanobrevibacter ruminantium reveals new possibilities for controlling ruminant methane emissions.</title>
        <authorList>
            <person name="Leahy S.C."/>
            <person name="Kelly W.J."/>
            <person name="Altermann E."/>
            <person name="Ronimus R.S."/>
            <person name="Yeoman C.J."/>
            <person name="Pacheco D.M."/>
            <person name="Li D."/>
            <person name="Kong Z."/>
            <person name="McTavish S."/>
            <person name="Sang C."/>
            <person name="Lambie S.C."/>
            <person name="Janssen P.H."/>
            <person name="Dey D."/>
            <person name="Attwood G.T."/>
        </authorList>
    </citation>
    <scope>NUCLEOTIDE SEQUENCE [LARGE SCALE GENOMIC DNA]</scope>
    <source>
        <strain evidence="2">ATCC 35063 / DSM 1093 / JCM 13430 / OCM 146 / M1</strain>
    </source>
</reference>
<sequence length="157" mass="19082">MDVKIKEKLDNLFNYISNALSSIYSRKDEKDYHDFISSINGRLICMADILDESEEFEREYYTFLKIKKMIYYVLENIESINREDCLRVFDSFSKFNLLILLKFNYLDGGISQEEYQTKFDDFTLYLREFREYFYLNVYEKDGRFDALINEVSYIFVN</sequence>
<dbReference type="EMBL" id="CP001719">
    <property type="protein sequence ID" value="ADC47365.1"/>
    <property type="molecule type" value="Genomic_DNA"/>
</dbReference>